<keyword evidence="1" id="KW-0472">Membrane</keyword>
<dbReference type="AlphaFoldDB" id="E7CGP3"/>
<reference evidence="2" key="1">
    <citation type="journal article" date="2010" name="J. Biol. Chem.">
        <title>Genome-wide Screening Reveals the Genetic Determinants of an Antibiotic Insecticide in Bacillus thuringiensis.</title>
        <authorList>
            <person name="Liu X.Y."/>
            <person name="Ruan L.F."/>
            <person name="Hu Z.F."/>
            <person name="Peng D.H."/>
            <person name="Cao S.Y."/>
            <person name="Yu Z.N."/>
            <person name="Liu Y."/>
            <person name="Zheng J.S."/>
            <person name="Sun M."/>
        </authorList>
    </citation>
    <scope>NUCLEOTIDE SEQUENCE</scope>
    <source>
        <strain evidence="2">CT-43</strain>
        <plasmid evidence="2">pBMB0558</plasmid>
    </source>
</reference>
<dbReference type="EMBL" id="HM037272">
    <property type="protein sequence ID" value="ADU03182.1"/>
    <property type="molecule type" value="Genomic_DNA"/>
</dbReference>
<evidence type="ECO:0000313" key="2">
    <source>
        <dbReference type="EMBL" id="ADU03182.1"/>
    </source>
</evidence>
<organism evidence="2">
    <name type="scientific">Bacillus thuringiensis serovar chinensis CT-43</name>
    <dbReference type="NCBI Taxonomy" id="541229"/>
    <lineage>
        <taxon>Bacteria</taxon>
        <taxon>Bacillati</taxon>
        <taxon>Bacillota</taxon>
        <taxon>Bacilli</taxon>
        <taxon>Bacillales</taxon>
        <taxon>Bacillaceae</taxon>
        <taxon>Bacillus</taxon>
        <taxon>Bacillus cereus group</taxon>
    </lineage>
</organism>
<gene>
    <name evidence="2" type="ORF">pBMB0558_00600</name>
</gene>
<keyword evidence="1" id="KW-0812">Transmembrane</keyword>
<accession>E7CGP3</accession>
<sequence length="45" mass="5268">MLNGVLKLEETIVTLFWIIGIMYLLLEMRETVRKDTIQGKDQTTL</sequence>
<geneLocation type="plasmid" evidence="2">
    <name>pBMB0558</name>
</geneLocation>
<proteinExistence type="predicted"/>
<keyword evidence="1" id="KW-1133">Transmembrane helix</keyword>
<feature type="transmembrane region" description="Helical" evidence="1">
    <location>
        <begin position="6"/>
        <end position="26"/>
    </location>
</feature>
<evidence type="ECO:0000256" key="1">
    <source>
        <dbReference type="SAM" id="Phobius"/>
    </source>
</evidence>
<protein>
    <submittedName>
        <fullName evidence="2">Uncharacterized protein</fullName>
    </submittedName>
</protein>
<keyword evidence="2" id="KW-0614">Plasmid</keyword>
<name>E7CGP3_BACTU</name>